<evidence type="ECO:0000313" key="8">
    <source>
        <dbReference type="EMBL" id="MFB9995452.1"/>
    </source>
</evidence>
<dbReference type="PANTHER" id="PTHR10359">
    <property type="entry name" value="A/G-SPECIFIC ADENINE GLYCOSYLASE/ENDONUCLEASE III"/>
    <property type="match status" value="1"/>
</dbReference>
<organism evidence="8 9">
    <name type="scientific">Deinococcus oregonensis</name>
    <dbReference type="NCBI Taxonomy" id="1805970"/>
    <lineage>
        <taxon>Bacteria</taxon>
        <taxon>Thermotogati</taxon>
        <taxon>Deinococcota</taxon>
        <taxon>Deinococci</taxon>
        <taxon>Deinococcales</taxon>
        <taxon>Deinococcaceae</taxon>
        <taxon>Deinococcus</taxon>
    </lineage>
</organism>
<keyword evidence="2" id="KW-0479">Metal-binding</keyword>
<name>A0ABV6B864_9DEIO</name>
<keyword evidence="5" id="KW-0408">Iron</keyword>
<evidence type="ECO:0000256" key="2">
    <source>
        <dbReference type="ARBA" id="ARBA00022723"/>
    </source>
</evidence>
<evidence type="ECO:0000256" key="1">
    <source>
        <dbReference type="ARBA" id="ARBA00022485"/>
    </source>
</evidence>
<evidence type="ECO:0000313" key="9">
    <source>
        <dbReference type="Proteomes" id="UP001589733"/>
    </source>
</evidence>
<dbReference type="InterPro" id="IPR023170">
    <property type="entry name" value="HhH_base_excis_C"/>
</dbReference>
<evidence type="ECO:0000256" key="5">
    <source>
        <dbReference type="ARBA" id="ARBA00023004"/>
    </source>
</evidence>
<evidence type="ECO:0000256" key="6">
    <source>
        <dbReference type="ARBA" id="ARBA00023014"/>
    </source>
</evidence>
<keyword evidence="8" id="KW-0255">Endonuclease</keyword>
<keyword evidence="7" id="KW-0326">Glycosidase</keyword>
<keyword evidence="4" id="KW-0378">Hydrolase</keyword>
<dbReference type="EC" id="4.2.99.18" evidence="8"/>
<dbReference type="PANTHER" id="PTHR10359:SF18">
    <property type="entry name" value="ENDONUCLEASE III"/>
    <property type="match status" value="1"/>
</dbReference>
<dbReference type="SUPFAM" id="SSF48150">
    <property type="entry name" value="DNA-glycosylase"/>
    <property type="match status" value="1"/>
</dbReference>
<reference evidence="8 9" key="1">
    <citation type="submission" date="2024-09" db="EMBL/GenBank/DDBJ databases">
        <authorList>
            <person name="Sun Q."/>
            <person name="Mori K."/>
        </authorList>
    </citation>
    <scope>NUCLEOTIDE SEQUENCE [LARGE SCALE GENOMIC DNA]</scope>
    <source>
        <strain evidence="8 9">JCM 13503</strain>
    </source>
</reference>
<comment type="caution">
    <text evidence="8">The sequence shown here is derived from an EMBL/GenBank/DDBJ whole genome shotgun (WGS) entry which is preliminary data.</text>
</comment>
<evidence type="ECO:0000256" key="4">
    <source>
        <dbReference type="ARBA" id="ARBA00022801"/>
    </source>
</evidence>
<accession>A0ABV6B864</accession>
<proteinExistence type="predicted"/>
<gene>
    <name evidence="8" type="primary">nth</name>
    <name evidence="8" type="ORF">ACFFLM_26310</name>
</gene>
<keyword evidence="6" id="KW-0411">Iron-sulfur</keyword>
<keyword evidence="8" id="KW-0456">Lyase</keyword>
<keyword evidence="3" id="KW-0227">DNA damage</keyword>
<evidence type="ECO:0000256" key="7">
    <source>
        <dbReference type="ARBA" id="ARBA00023295"/>
    </source>
</evidence>
<protein>
    <submittedName>
        <fullName evidence="8">Endonuclease III domain-containing protein</fullName>
        <ecNumber evidence="8">4.2.99.18</ecNumber>
    </submittedName>
</protein>
<dbReference type="GO" id="GO:0140078">
    <property type="term" value="F:class I DNA-(apurinic or apyrimidinic site) endonuclease activity"/>
    <property type="evidence" value="ECO:0007669"/>
    <property type="project" value="UniProtKB-EC"/>
</dbReference>
<dbReference type="EMBL" id="JBHLYR010000091">
    <property type="protein sequence ID" value="MFB9995452.1"/>
    <property type="molecule type" value="Genomic_DNA"/>
</dbReference>
<keyword evidence="8" id="KW-0540">Nuclease</keyword>
<dbReference type="InterPro" id="IPR011257">
    <property type="entry name" value="DNA_glycosylase"/>
</dbReference>
<evidence type="ECO:0000256" key="3">
    <source>
        <dbReference type="ARBA" id="ARBA00022763"/>
    </source>
</evidence>
<keyword evidence="9" id="KW-1185">Reference proteome</keyword>
<dbReference type="RefSeq" id="WP_380017401.1">
    <property type="nucleotide sequence ID" value="NZ_JBHLYR010000091.1"/>
</dbReference>
<dbReference type="Gene3D" id="1.10.1670.10">
    <property type="entry name" value="Helix-hairpin-Helix base-excision DNA repair enzymes (C-terminal)"/>
    <property type="match status" value="1"/>
</dbReference>
<keyword evidence="1" id="KW-0004">4Fe-4S</keyword>
<sequence>MLLFNLQYPAQPVDAHLHRLAQRLAYVPAVSKAVDAEVWLERFLPATWQAHYEFHLNAIVHGQTTCRAVNPTCSLCVLADLCPGSLANDDQARHVPV</sequence>
<dbReference type="Gene3D" id="1.10.340.30">
    <property type="entry name" value="Hypothetical protein, domain 2"/>
    <property type="match status" value="1"/>
</dbReference>
<dbReference type="Proteomes" id="UP001589733">
    <property type="component" value="Unassembled WGS sequence"/>
</dbReference>